<sequence>MLWEATDAIAPWPAPQAQARKVTACGSLARCRAFASFNNTGGYPIRSPWEVAPRLPSYRCMHLKTRTRVSMQNPYMTH</sequence>
<dbReference type="Proteomes" id="UP000054248">
    <property type="component" value="Unassembled WGS sequence"/>
</dbReference>
<protein>
    <submittedName>
        <fullName evidence="1">Uncharacterized protein</fullName>
    </submittedName>
</protein>
<accession>A0A0C3PNZ5</accession>
<name>A0A0C3PNZ5_9AGAM</name>
<dbReference type="AlphaFoldDB" id="A0A0C3PNZ5"/>
<reference evidence="2" key="2">
    <citation type="submission" date="2015-01" db="EMBL/GenBank/DDBJ databases">
        <title>Evolutionary Origins and Diversification of the Mycorrhizal Mutualists.</title>
        <authorList>
            <consortium name="DOE Joint Genome Institute"/>
            <consortium name="Mycorrhizal Genomics Consortium"/>
            <person name="Kohler A."/>
            <person name="Kuo A."/>
            <person name="Nagy L.G."/>
            <person name="Floudas D."/>
            <person name="Copeland A."/>
            <person name="Barry K.W."/>
            <person name="Cichocki N."/>
            <person name="Veneault-Fourrey C."/>
            <person name="LaButti K."/>
            <person name="Lindquist E.A."/>
            <person name="Lipzen A."/>
            <person name="Lundell T."/>
            <person name="Morin E."/>
            <person name="Murat C."/>
            <person name="Riley R."/>
            <person name="Ohm R."/>
            <person name="Sun H."/>
            <person name="Tunlid A."/>
            <person name="Henrissat B."/>
            <person name="Grigoriev I.V."/>
            <person name="Hibbett D.S."/>
            <person name="Martin F."/>
        </authorList>
    </citation>
    <scope>NUCLEOTIDE SEQUENCE [LARGE SCALE GENOMIC DNA]</scope>
    <source>
        <strain evidence="2">MUT 4182</strain>
    </source>
</reference>
<gene>
    <name evidence="1" type="ORF">M407DRAFT_247046</name>
</gene>
<evidence type="ECO:0000313" key="2">
    <source>
        <dbReference type="Proteomes" id="UP000054248"/>
    </source>
</evidence>
<organism evidence="1 2">
    <name type="scientific">Tulasnella calospora MUT 4182</name>
    <dbReference type="NCBI Taxonomy" id="1051891"/>
    <lineage>
        <taxon>Eukaryota</taxon>
        <taxon>Fungi</taxon>
        <taxon>Dikarya</taxon>
        <taxon>Basidiomycota</taxon>
        <taxon>Agaricomycotina</taxon>
        <taxon>Agaricomycetes</taxon>
        <taxon>Cantharellales</taxon>
        <taxon>Tulasnellaceae</taxon>
        <taxon>Tulasnella</taxon>
    </lineage>
</organism>
<evidence type="ECO:0000313" key="1">
    <source>
        <dbReference type="EMBL" id="KIO16175.1"/>
    </source>
</evidence>
<reference evidence="1 2" key="1">
    <citation type="submission" date="2014-04" db="EMBL/GenBank/DDBJ databases">
        <authorList>
            <consortium name="DOE Joint Genome Institute"/>
            <person name="Kuo A."/>
            <person name="Girlanda M."/>
            <person name="Perotto S."/>
            <person name="Kohler A."/>
            <person name="Nagy L.G."/>
            <person name="Floudas D."/>
            <person name="Copeland A."/>
            <person name="Barry K.W."/>
            <person name="Cichocki N."/>
            <person name="Veneault-Fourrey C."/>
            <person name="LaButti K."/>
            <person name="Lindquist E.A."/>
            <person name="Lipzen A."/>
            <person name="Lundell T."/>
            <person name="Morin E."/>
            <person name="Murat C."/>
            <person name="Sun H."/>
            <person name="Tunlid A."/>
            <person name="Henrissat B."/>
            <person name="Grigoriev I.V."/>
            <person name="Hibbett D.S."/>
            <person name="Martin F."/>
            <person name="Nordberg H.P."/>
            <person name="Cantor M.N."/>
            <person name="Hua S.X."/>
        </authorList>
    </citation>
    <scope>NUCLEOTIDE SEQUENCE [LARGE SCALE GENOMIC DNA]</scope>
    <source>
        <strain evidence="1 2">MUT 4182</strain>
    </source>
</reference>
<dbReference type="HOGENOM" id="CLU_2623836_0_0_1"/>
<proteinExistence type="predicted"/>
<dbReference type="EMBL" id="KN823648">
    <property type="protein sequence ID" value="KIO16175.1"/>
    <property type="molecule type" value="Genomic_DNA"/>
</dbReference>
<keyword evidence="2" id="KW-1185">Reference proteome</keyword>